<reference evidence="9" key="2">
    <citation type="submission" date="2020-10" db="UniProtKB">
        <authorList>
            <consortium name="WormBaseParasite"/>
        </authorList>
    </citation>
    <scope>IDENTIFICATION</scope>
</reference>
<dbReference type="GO" id="GO:0008528">
    <property type="term" value="F:G protein-coupled peptide receptor activity"/>
    <property type="evidence" value="ECO:0007669"/>
    <property type="project" value="InterPro"/>
</dbReference>
<comment type="subcellular location">
    <subcellularLocation>
        <location evidence="1">Membrane</location>
    </subcellularLocation>
</comment>
<reference evidence="8" key="1">
    <citation type="journal article" date="2013" name="Genetics">
        <title>The draft genome and transcriptome of Panagrellus redivivus are shaped by the harsh demands of a free-living lifestyle.</title>
        <authorList>
            <person name="Srinivasan J."/>
            <person name="Dillman A.R."/>
            <person name="Macchietto M.G."/>
            <person name="Heikkinen L."/>
            <person name="Lakso M."/>
            <person name="Fracchia K.M."/>
            <person name="Antoshechkin I."/>
            <person name="Mortazavi A."/>
            <person name="Wong G."/>
            <person name="Sternberg P.W."/>
        </authorList>
    </citation>
    <scope>NUCLEOTIDE SEQUENCE [LARGE SCALE GENOMIC DNA]</scope>
    <source>
        <strain evidence="8">MT8872</strain>
    </source>
</reference>
<feature type="domain" description="G-protein coupled receptors family 1 profile" evidence="7">
    <location>
        <begin position="1"/>
        <end position="332"/>
    </location>
</feature>
<keyword evidence="2 6" id="KW-0812">Transmembrane</keyword>
<feature type="compositionally biased region" description="Polar residues" evidence="5">
    <location>
        <begin position="463"/>
        <end position="475"/>
    </location>
</feature>
<evidence type="ECO:0000256" key="2">
    <source>
        <dbReference type="ARBA" id="ARBA00022692"/>
    </source>
</evidence>
<evidence type="ECO:0000313" key="8">
    <source>
        <dbReference type="Proteomes" id="UP000492821"/>
    </source>
</evidence>
<dbReference type="PANTHER" id="PTHR46273:SF14">
    <property type="entry name" value="G-PROTEIN COUPLED RECEPTOR DMSR-1"/>
    <property type="match status" value="1"/>
</dbReference>
<dbReference type="InterPro" id="IPR017452">
    <property type="entry name" value="GPCR_Rhodpsn_7TM"/>
</dbReference>
<evidence type="ECO:0000256" key="5">
    <source>
        <dbReference type="SAM" id="MobiDB-lite"/>
    </source>
</evidence>
<keyword evidence="3 6" id="KW-1133">Transmembrane helix</keyword>
<evidence type="ECO:0000256" key="1">
    <source>
        <dbReference type="ARBA" id="ARBA00004370"/>
    </source>
</evidence>
<evidence type="ECO:0000313" key="9">
    <source>
        <dbReference type="WBParaSite" id="Pan_g23634.t2"/>
    </source>
</evidence>
<feature type="transmembrane region" description="Helical" evidence="6">
    <location>
        <begin position="175"/>
        <end position="197"/>
    </location>
</feature>
<dbReference type="WBParaSite" id="Pan_g23634.t2">
    <property type="protein sequence ID" value="Pan_g23634.t2"/>
    <property type="gene ID" value="Pan_g23634"/>
</dbReference>
<evidence type="ECO:0000259" key="7">
    <source>
        <dbReference type="PROSITE" id="PS50262"/>
    </source>
</evidence>
<dbReference type="InterPro" id="IPR053219">
    <property type="entry name" value="GPCR_Dmsr-1"/>
</dbReference>
<feature type="transmembrane region" description="Helical" evidence="6">
    <location>
        <begin position="276"/>
        <end position="296"/>
    </location>
</feature>
<dbReference type="CDD" id="cd14978">
    <property type="entry name" value="7tmA_FMRFamide_R-like"/>
    <property type="match status" value="1"/>
</dbReference>
<dbReference type="Pfam" id="PF10324">
    <property type="entry name" value="7TM_GPCR_Srw"/>
    <property type="match status" value="2"/>
</dbReference>
<evidence type="ECO:0000256" key="6">
    <source>
        <dbReference type="SAM" id="Phobius"/>
    </source>
</evidence>
<dbReference type="Gene3D" id="1.20.1070.10">
    <property type="entry name" value="Rhodopsin 7-helix transmembrane proteins"/>
    <property type="match status" value="1"/>
</dbReference>
<feature type="region of interest" description="Disordered" evidence="5">
    <location>
        <begin position="456"/>
        <end position="475"/>
    </location>
</feature>
<feature type="transmembrane region" description="Helical" evidence="6">
    <location>
        <begin position="21"/>
        <end position="42"/>
    </location>
</feature>
<evidence type="ECO:0000256" key="4">
    <source>
        <dbReference type="ARBA" id="ARBA00023136"/>
    </source>
</evidence>
<dbReference type="PRINTS" id="PR00237">
    <property type="entry name" value="GPCRRHODOPSN"/>
</dbReference>
<name>A0A7E4VSG7_PANRE</name>
<dbReference type="InterPro" id="IPR019427">
    <property type="entry name" value="7TM_GPCR_serpentine_rcpt_Srw"/>
</dbReference>
<dbReference type="Proteomes" id="UP000492821">
    <property type="component" value="Unassembled WGS sequence"/>
</dbReference>
<keyword evidence="8" id="KW-1185">Reference proteome</keyword>
<organism evidence="8 9">
    <name type="scientific">Panagrellus redivivus</name>
    <name type="common">Microworm</name>
    <dbReference type="NCBI Taxonomy" id="6233"/>
    <lineage>
        <taxon>Eukaryota</taxon>
        <taxon>Metazoa</taxon>
        <taxon>Ecdysozoa</taxon>
        <taxon>Nematoda</taxon>
        <taxon>Chromadorea</taxon>
        <taxon>Rhabditida</taxon>
        <taxon>Tylenchina</taxon>
        <taxon>Panagrolaimomorpha</taxon>
        <taxon>Panagrolaimoidea</taxon>
        <taxon>Panagrolaimidae</taxon>
        <taxon>Panagrellus</taxon>
    </lineage>
</organism>
<feature type="transmembrane region" description="Helical" evidence="6">
    <location>
        <begin position="316"/>
        <end position="335"/>
    </location>
</feature>
<dbReference type="PANTHER" id="PTHR46273">
    <property type="entry name" value="MYOSUPPRESSIN RECEPTOR 1, ISOFORM B-RELATED"/>
    <property type="match status" value="1"/>
</dbReference>
<evidence type="ECO:0000256" key="3">
    <source>
        <dbReference type="ARBA" id="ARBA00022989"/>
    </source>
</evidence>
<proteinExistence type="predicted"/>
<protein>
    <submittedName>
        <fullName evidence="9">G_PROTEIN_RECEP_F1_2 domain-containing protein</fullName>
    </submittedName>
</protein>
<dbReference type="InterPro" id="IPR000276">
    <property type="entry name" value="GPCR_Rhodpsn"/>
</dbReference>
<dbReference type="PROSITE" id="PS50262">
    <property type="entry name" value="G_PROTEIN_RECEP_F1_2"/>
    <property type="match status" value="1"/>
</dbReference>
<dbReference type="SUPFAM" id="SSF81321">
    <property type="entry name" value="Family A G protein-coupled receptor-like"/>
    <property type="match status" value="1"/>
</dbReference>
<feature type="transmembrane region" description="Helical" evidence="6">
    <location>
        <begin position="107"/>
        <end position="126"/>
    </location>
</feature>
<accession>A0A7E4VSG7</accession>
<dbReference type="GO" id="GO:0005886">
    <property type="term" value="C:plasma membrane"/>
    <property type="evidence" value="ECO:0007669"/>
    <property type="project" value="TreeGrafter"/>
</dbReference>
<keyword evidence="4 6" id="KW-0472">Membrane</keyword>
<dbReference type="AlphaFoldDB" id="A0A7E4VSG7"/>
<sequence length="475" mass="53299">MSIMTKPFKRLANLKSMRSPINMILTGMAICDSIVLFSNLIFTTHWSFAAYSNCSPHNWSYGWAMFFISHAQLSLVAHTSSVYLSVAMAFLRYRTLKNRTDMNAHQVTIFSAILCIGGVILFVFFANLPNMFTYKIVEMPLSSFCNVTESFTNATAFVPGISDIALKEGCAVFRMAFWISGVVFKVIPCALLGYFMFKLIRILNDIKRCRNLLMKKPTAELAPPSARIGSPSTDHRDSSFSMNGNNLVRNGSQKHSHRRHHKSNAVNGRTDRTTRMLIVIFAAFLFAELPQGIMAVMSGMFSENFRTNVYNSFGDIIDLLSLLNAFSSFFIYCIMSEKFRMEFARVCIPNCLRQINWTWVRVYIYNPVASCFNCVKSTVKPQSYGENGDFKPPIKNNCSITLTVMGSENSIRKLSQTEIERNGHRLSAPCVEYNSGSSNTSSQTAEVADECEHLLGTGHHGGNSVTPTPSITQEY</sequence>
<feature type="transmembrane region" description="Helical" evidence="6">
    <location>
        <begin position="62"/>
        <end position="86"/>
    </location>
</feature>